<gene>
    <name evidence="1" type="ORF">Bca52824_006730</name>
</gene>
<dbReference type="OrthoDB" id="278338at2759"/>
<proteinExistence type="predicted"/>
<organism evidence="1 2">
    <name type="scientific">Brassica carinata</name>
    <name type="common">Ethiopian mustard</name>
    <name type="synonym">Abyssinian cabbage</name>
    <dbReference type="NCBI Taxonomy" id="52824"/>
    <lineage>
        <taxon>Eukaryota</taxon>
        <taxon>Viridiplantae</taxon>
        <taxon>Streptophyta</taxon>
        <taxon>Embryophyta</taxon>
        <taxon>Tracheophyta</taxon>
        <taxon>Spermatophyta</taxon>
        <taxon>Magnoliopsida</taxon>
        <taxon>eudicotyledons</taxon>
        <taxon>Gunneridae</taxon>
        <taxon>Pentapetalae</taxon>
        <taxon>rosids</taxon>
        <taxon>malvids</taxon>
        <taxon>Brassicales</taxon>
        <taxon>Brassicaceae</taxon>
        <taxon>Brassiceae</taxon>
        <taxon>Brassica</taxon>
    </lineage>
</organism>
<comment type="caution">
    <text evidence="1">The sequence shown here is derived from an EMBL/GenBank/DDBJ whole genome shotgun (WGS) entry which is preliminary data.</text>
</comment>
<evidence type="ECO:0000313" key="1">
    <source>
        <dbReference type="EMBL" id="KAG2324002.1"/>
    </source>
</evidence>
<protein>
    <submittedName>
        <fullName evidence="1">Uncharacterized protein</fullName>
    </submittedName>
</protein>
<dbReference type="Proteomes" id="UP000886595">
    <property type="component" value="Unassembled WGS sequence"/>
</dbReference>
<keyword evidence="2" id="KW-1185">Reference proteome</keyword>
<name>A0A8X7W6K3_BRACI</name>
<dbReference type="AlphaFoldDB" id="A0A8X7W6K3"/>
<dbReference type="EMBL" id="JAAMPC010000002">
    <property type="protein sequence ID" value="KAG2324002.1"/>
    <property type="molecule type" value="Genomic_DNA"/>
</dbReference>
<sequence>MAMTNLLTKFSISNVASQSLMNCRTSSSSLSVRTRIPKESGEARIAPEPGDSRRFLHNTAMIRPEIMQMPIGGSLIKKLPVD</sequence>
<accession>A0A8X7W6K3</accession>
<evidence type="ECO:0000313" key="2">
    <source>
        <dbReference type="Proteomes" id="UP000886595"/>
    </source>
</evidence>
<reference evidence="1 2" key="1">
    <citation type="submission" date="2020-02" db="EMBL/GenBank/DDBJ databases">
        <authorList>
            <person name="Ma Q."/>
            <person name="Huang Y."/>
            <person name="Song X."/>
            <person name="Pei D."/>
        </authorList>
    </citation>
    <scope>NUCLEOTIDE SEQUENCE [LARGE SCALE GENOMIC DNA]</scope>
    <source>
        <strain evidence="1">Sxm20200214</strain>
        <tissue evidence="1">Leaf</tissue>
    </source>
</reference>